<dbReference type="AlphaFoldDB" id="A0A1I2RLX3"/>
<dbReference type="Proteomes" id="UP000199642">
    <property type="component" value="Unassembled WGS sequence"/>
</dbReference>
<dbReference type="SUPFAM" id="SSF48452">
    <property type="entry name" value="TPR-like"/>
    <property type="match status" value="1"/>
</dbReference>
<gene>
    <name evidence="1" type="ORF">SAMN04487988_103269</name>
</gene>
<dbReference type="InterPro" id="IPR011990">
    <property type="entry name" value="TPR-like_helical_dom_sf"/>
</dbReference>
<evidence type="ECO:0000313" key="1">
    <source>
        <dbReference type="EMBL" id="SFG40469.1"/>
    </source>
</evidence>
<name>A0A1I2RLX3_9BACT</name>
<dbReference type="EMBL" id="FOPC01000003">
    <property type="protein sequence ID" value="SFG40469.1"/>
    <property type="molecule type" value="Genomic_DNA"/>
</dbReference>
<keyword evidence="2" id="KW-1185">Reference proteome</keyword>
<evidence type="ECO:0000313" key="2">
    <source>
        <dbReference type="Proteomes" id="UP000199642"/>
    </source>
</evidence>
<dbReference type="Gene3D" id="1.25.40.10">
    <property type="entry name" value="Tetratricopeptide repeat domain"/>
    <property type="match status" value="1"/>
</dbReference>
<proteinExistence type="predicted"/>
<protein>
    <submittedName>
        <fullName evidence="1">Uncharacterized protein</fullName>
    </submittedName>
</protein>
<dbReference type="STRING" id="435880.SAMN04487988_103269"/>
<organism evidence="1 2">
    <name type="scientific">Algoriphagus hitonicola</name>
    <dbReference type="NCBI Taxonomy" id="435880"/>
    <lineage>
        <taxon>Bacteria</taxon>
        <taxon>Pseudomonadati</taxon>
        <taxon>Bacteroidota</taxon>
        <taxon>Cytophagia</taxon>
        <taxon>Cytophagales</taxon>
        <taxon>Cyclobacteriaceae</taxon>
        <taxon>Algoriphagus</taxon>
    </lineage>
</organism>
<accession>A0A1I2RLX3</accession>
<sequence length="513" mass="58454">MKIMQRIKPPRALIIVVLSFYFLHFAQGQNSEFYQKLTQADKLLNEGQIQEAILVLSNLKNQGIQNEDLSRLLGKAYYWSKDFPKTKEFFKQEISSNPEFLELQLDYARIRYEFQEWEAAEQLLEALYPKLPKHPEINQKLAEINYWTGGSKEKSLEFLERILSEYPNNPSAGQLKEEIISQTAPLLSIQSGYYSDSQPLRYGIIGGKFSGYQSSKLQPFIRIENRFYAENQRISLLELGNKLAFPSSKTTLILTGGLVQNSRFNELDFTYEASLEQGLGKGFFAGAALGKEAYLYTLASLEEVISPKLAQISLERKSENSWMGKFQANQRTFESDNKLQMLSLWVLIPIIKSQSVKFYLGYSGTLADTDSVRFETVSMPSPPIRPSFGELIPGAYSPYFTPINQSILGALAKISLDLGESQNISITGNYGVFAEISNPNIYYFGPETPGNAPINTENMVLLFNTETYNPVELKFEYSNTFSERTSINLSYQYQKTIFFDSHFVAFNLNLKLY</sequence>
<dbReference type="Pfam" id="PF14559">
    <property type="entry name" value="TPR_19"/>
    <property type="match status" value="1"/>
</dbReference>
<reference evidence="2" key="1">
    <citation type="submission" date="2016-10" db="EMBL/GenBank/DDBJ databases">
        <authorList>
            <person name="Varghese N."/>
            <person name="Submissions S."/>
        </authorList>
    </citation>
    <scope>NUCLEOTIDE SEQUENCE [LARGE SCALE GENOMIC DNA]</scope>
    <source>
        <strain evidence="2">DSM 19315</strain>
    </source>
</reference>